<proteinExistence type="predicted"/>
<accession>A0A5C3MZ83</accession>
<organism evidence="1 2">
    <name type="scientific">Heliocybe sulcata</name>
    <dbReference type="NCBI Taxonomy" id="5364"/>
    <lineage>
        <taxon>Eukaryota</taxon>
        <taxon>Fungi</taxon>
        <taxon>Dikarya</taxon>
        <taxon>Basidiomycota</taxon>
        <taxon>Agaricomycotina</taxon>
        <taxon>Agaricomycetes</taxon>
        <taxon>Gloeophyllales</taxon>
        <taxon>Gloeophyllaceae</taxon>
        <taxon>Heliocybe</taxon>
    </lineage>
</organism>
<dbReference type="OrthoDB" id="10642469at2759"/>
<evidence type="ECO:0000313" key="2">
    <source>
        <dbReference type="Proteomes" id="UP000305948"/>
    </source>
</evidence>
<dbReference type="EMBL" id="ML213514">
    <property type="protein sequence ID" value="TFK50243.1"/>
    <property type="molecule type" value="Genomic_DNA"/>
</dbReference>
<evidence type="ECO:0000313" key="1">
    <source>
        <dbReference type="EMBL" id="TFK50243.1"/>
    </source>
</evidence>
<name>A0A5C3MZ83_9AGAM</name>
<protein>
    <submittedName>
        <fullName evidence="1">Uncharacterized protein</fullName>
    </submittedName>
</protein>
<gene>
    <name evidence="1" type="ORF">OE88DRAFT_341099</name>
</gene>
<keyword evidence="2" id="KW-1185">Reference proteome</keyword>
<reference evidence="1 2" key="1">
    <citation type="journal article" date="2019" name="Nat. Ecol. Evol.">
        <title>Megaphylogeny resolves global patterns of mushroom evolution.</title>
        <authorList>
            <person name="Varga T."/>
            <person name="Krizsan K."/>
            <person name="Foldi C."/>
            <person name="Dima B."/>
            <person name="Sanchez-Garcia M."/>
            <person name="Sanchez-Ramirez S."/>
            <person name="Szollosi G.J."/>
            <person name="Szarkandi J.G."/>
            <person name="Papp V."/>
            <person name="Albert L."/>
            <person name="Andreopoulos W."/>
            <person name="Angelini C."/>
            <person name="Antonin V."/>
            <person name="Barry K.W."/>
            <person name="Bougher N.L."/>
            <person name="Buchanan P."/>
            <person name="Buyck B."/>
            <person name="Bense V."/>
            <person name="Catcheside P."/>
            <person name="Chovatia M."/>
            <person name="Cooper J."/>
            <person name="Damon W."/>
            <person name="Desjardin D."/>
            <person name="Finy P."/>
            <person name="Geml J."/>
            <person name="Haridas S."/>
            <person name="Hughes K."/>
            <person name="Justo A."/>
            <person name="Karasinski D."/>
            <person name="Kautmanova I."/>
            <person name="Kiss B."/>
            <person name="Kocsube S."/>
            <person name="Kotiranta H."/>
            <person name="LaButti K.M."/>
            <person name="Lechner B.E."/>
            <person name="Liimatainen K."/>
            <person name="Lipzen A."/>
            <person name="Lukacs Z."/>
            <person name="Mihaltcheva S."/>
            <person name="Morgado L.N."/>
            <person name="Niskanen T."/>
            <person name="Noordeloos M.E."/>
            <person name="Ohm R.A."/>
            <person name="Ortiz-Santana B."/>
            <person name="Ovrebo C."/>
            <person name="Racz N."/>
            <person name="Riley R."/>
            <person name="Savchenko A."/>
            <person name="Shiryaev A."/>
            <person name="Soop K."/>
            <person name="Spirin V."/>
            <person name="Szebenyi C."/>
            <person name="Tomsovsky M."/>
            <person name="Tulloss R.E."/>
            <person name="Uehling J."/>
            <person name="Grigoriev I.V."/>
            <person name="Vagvolgyi C."/>
            <person name="Papp T."/>
            <person name="Martin F.M."/>
            <person name="Miettinen O."/>
            <person name="Hibbett D.S."/>
            <person name="Nagy L.G."/>
        </authorList>
    </citation>
    <scope>NUCLEOTIDE SEQUENCE [LARGE SCALE GENOMIC DNA]</scope>
    <source>
        <strain evidence="1 2">OMC1185</strain>
    </source>
</reference>
<dbReference type="Proteomes" id="UP000305948">
    <property type="component" value="Unassembled WGS sequence"/>
</dbReference>
<dbReference type="AlphaFoldDB" id="A0A5C3MZ83"/>
<sequence>MMLAALSPASVSTCSNIPGPGRTMDKLLSFLGRRLEGLLSSAGDRMGLGTSRIMRKIGPRSSTLFHCVRCGHWMYSYPMYFGRTLGGELFSVDVINWIFQATCKECRPKHIHELSQDDRLCRRLIKVLLRSKNIVSLHQTITYVATLLSLHPNFNATFSAQGLSSALESLYDRWGRYRDTDPLFSVDSHSSKRRIWHLPTAHGRMVAR</sequence>